<evidence type="ECO:0000313" key="5">
    <source>
        <dbReference type="Proteomes" id="UP000588158"/>
    </source>
</evidence>
<keyword evidence="2" id="KW-0812">Transmembrane</keyword>
<dbReference type="InterPro" id="IPR025646">
    <property type="entry name" value="DUF4350"/>
</dbReference>
<dbReference type="Pfam" id="PF14258">
    <property type="entry name" value="DUF4350"/>
    <property type="match status" value="1"/>
</dbReference>
<accession>A0A841A7W8</accession>
<organism evidence="4 5">
    <name type="scientific">Brachybacterium aquaticum</name>
    <dbReference type="NCBI Taxonomy" id="1432564"/>
    <lineage>
        <taxon>Bacteria</taxon>
        <taxon>Bacillati</taxon>
        <taxon>Actinomycetota</taxon>
        <taxon>Actinomycetes</taxon>
        <taxon>Micrococcales</taxon>
        <taxon>Dermabacteraceae</taxon>
        <taxon>Brachybacterium</taxon>
    </lineage>
</organism>
<keyword evidence="5" id="KW-1185">Reference proteome</keyword>
<dbReference type="AlphaFoldDB" id="A0A841A7W8"/>
<feature type="transmembrane region" description="Helical" evidence="2">
    <location>
        <begin position="299"/>
        <end position="318"/>
    </location>
</feature>
<proteinExistence type="predicted"/>
<protein>
    <recommendedName>
        <fullName evidence="3">DUF4350 domain-containing protein</fullName>
    </recommendedName>
</protein>
<name>A0A841A7W8_9MICO</name>
<evidence type="ECO:0000259" key="3">
    <source>
        <dbReference type="Pfam" id="PF14258"/>
    </source>
</evidence>
<keyword evidence="2" id="KW-1133">Transmembrane helix</keyword>
<dbReference type="RefSeq" id="WP_184324477.1">
    <property type="nucleotide sequence ID" value="NZ_JACHLZ010000001.1"/>
</dbReference>
<reference evidence="4 5" key="1">
    <citation type="submission" date="2020-08" db="EMBL/GenBank/DDBJ databases">
        <title>Sequencing the genomes of 1000 actinobacteria strains.</title>
        <authorList>
            <person name="Klenk H.-P."/>
        </authorList>
    </citation>
    <scope>NUCLEOTIDE SEQUENCE [LARGE SCALE GENOMIC DNA]</scope>
    <source>
        <strain evidence="4 5">DSM 28796</strain>
    </source>
</reference>
<evidence type="ECO:0000256" key="1">
    <source>
        <dbReference type="SAM" id="MobiDB-lite"/>
    </source>
</evidence>
<gene>
    <name evidence="4" type="ORF">HNR70_000749</name>
</gene>
<comment type="caution">
    <text evidence="4">The sequence shown here is derived from an EMBL/GenBank/DDBJ whole genome shotgun (WGS) entry which is preliminary data.</text>
</comment>
<sequence length="429" mass="44139">MSTATRTAPRTIGSEGPAPRPGATRPGATRGEATERRRPWLIIAVALAMAAALLISVARGAYRDGPLEPDAPSAGGSKAVVQVLGDLGVAVETRRHTADAADALREGGTVLVTDPRMLNAEQIIALDEARDEGDGRLVLVQPDFVVLSYITTGIFPSGALRSGAEVPAGPGCDDLAHGARILEVPDAEDALRGPATLYTTSGSASSCFTADGGALVAEQDGVLVLGSADLLTNDGVRLADNSALVLNALSGASDADGRKGTAAASGTGTEAEVLTWYVPSSTDPMGTSSQTLLGYLPGWAGPLAAWLLLVAAIALLALGRRPGPVVVEPLPVTVRPQEMVLGRARLMQRAEQRDAAAASLRAATATRLADRLGLRHESSLDGLLAALAPHVSADGTRLRALLGPSPVSTDQDLVRLAHDLDSLEKEIDR</sequence>
<dbReference type="Proteomes" id="UP000588158">
    <property type="component" value="Unassembled WGS sequence"/>
</dbReference>
<feature type="compositionally biased region" description="Low complexity" evidence="1">
    <location>
        <begin position="21"/>
        <end position="31"/>
    </location>
</feature>
<evidence type="ECO:0000313" key="4">
    <source>
        <dbReference type="EMBL" id="MBB5830936.1"/>
    </source>
</evidence>
<feature type="region of interest" description="Disordered" evidence="1">
    <location>
        <begin position="1"/>
        <end position="33"/>
    </location>
</feature>
<feature type="domain" description="DUF4350" evidence="3">
    <location>
        <begin position="70"/>
        <end position="247"/>
    </location>
</feature>
<keyword evidence="2" id="KW-0472">Membrane</keyword>
<evidence type="ECO:0000256" key="2">
    <source>
        <dbReference type="SAM" id="Phobius"/>
    </source>
</evidence>
<feature type="transmembrane region" description="Helical" evidence="2">
    <location>
        <begin position="40"/>
        <end position="62"/>
    </location>
</feature>
<dbReference type="EMBL" id="JACHLZ010000001">
    <property type="protein sequence ID" value="MBB5830936.1"/>
    <property type="molecule type" value="Genomic_DNA"/>
</dbReference>